<dbReference type="GO" id="GO:0015218">
    <property type="term" value="F:pyrimidine nucleotide transmembrane transporter activity"/>
    <property type="evidence" value="ECO:0007669"/>
    <property type="project" value="InterPro"/>
</dbReference>
<dbReference type="GO" id="GO:1990519">
    <property type="term" value="P:pyrimidine nucleotide import into mitochondrion"/>
    <property type="evidence" value="ECO:0007669"/>
    <property type="project" value="TreeGrafter"/>
</dbReference>
<gene>
    <name evidence="12" type="ORF">Anas_08842</name>
</gene>
<comment type="caution">
    <text evidence="12">The sequence shown here is derived from an EMBL/GenBank/DDBJ whole genome shotgun (WGS) entry which is preliminary data.</text>
</comment>
<evidence type="ECO:0000256" key="2">
    <source>
        <dbReference type="ARBA" id="ARBA00006375"/>
    </source>
</evidence>
<keyword evidence="8" id="KW-0496">Mitochondrion</keyword>
<protein>
    <submittedName>
        <fullName evidence="12">Uncharacterized protein</fullName>
    </submittedName>
</protein>
<dbReference type="Gene3D" id="1.50.40.10">
    <property type="entry name" value="Mitochondrial carrier domain"/>
    <property type="match status" value="1"/>
</dbReference>
<feature type="repeat" description="Solcar" evidence="10">
    <location>
        <begin position="1"/>
        <end position="51"/>
    </location>
</feature>
<dbReference type="OrthoDB" id="269120at2759"/>
<dbReference type="Pfam" id="PF00153">
    <property type="entry name" value="Mito_carr"/>
    <property type="match status" value="1"/>
</dbReference>
<evidence type="ECO:0000256" key="3">
    <source>
        <dbReference type="ARBA" id="ARBA00022448"/>
    </source>
</evidence>
<dbReference type="GO" id="GO:0005743">
    <property type="term" value="C:mitochondrial inner membrane"/>
    <property type="evidence" value="ECO:0007669"/>
    <property type="project" value="UniProtKB-SubCell"/>
</dbReference>
<dbReference type="SUPFAM" id="SSF103506">
    <property type="entry name" value="Mitochondrial carrier"/>
    <property type="match status" value="1"/>
</dbReference>
<evidence type="ECO:0000256" key="5">
    <source>
        <dbReference type="ARBA" id="ARBA00022737"/>
    </source>
</evidence>
<dbReference type="PANTHER" id="PTHR45829">
    <property type="entry name" value="MITOCHONDRIAL CARRIER PROTEIN RIM2"/>
    <property type="match status" value="1"/>
</dbReference>
<sequence length="103" mass="11764">MITNIVLALKLKYIIEVEGPMALWRGLGPNLVGVAPSRAIYFCSYSQMKKALTTKLSFHEGPFVHILSASWAGNSLNEERVKEHLQYFQSLVCRTNEEYYPVR</sequence>
<organism evidence="12 13">
    <name type="scientific">Armadillidium nasatum</name>
    <dbReference type="NCBI Taxonomy" id="96803"/>
    <lineage>
        <taxon>Eukaryota</taxon>
        <taxon>Metazoa</taxon>
        <taxon>Ecdysozoa</taxon>
        <taxon>Arthropoda</taxon>
        <taxon>Crustacea</taxon>
        <taxon>Multicrustacea</taxon>
        <taxon>Malacostraca</taxon>
        <taxon>Eumalacostraca</taxon>
        <taxon>Peracarida</taxon>
        <taxon>Isopoda</taxon>
        <taxon>Oniscidea</taxon>
        <taxon>Crinocheta</taxon>
        <taxon>Armadillidiidae</taxon>
        <taxon>Armadillidium</taxon>
    </lineage>
</organism>
<evidence type="ECO:0000256" key="6">
    <source>
        <dbReference type="ARBA" id="ARBA00022792"/>
    </source>
</evidence>
<keyword evidence="6" id="KW-0999">Mitochondrion inner membrane</keyword>
<evidence type="ECO:0000256" key="10">
    <source>
        <dbReference type="PROSITE-ProRule" id="PRU00282"/>
    </source>
</evidence>
<comment type="subcellular location">
    <subcellularLocation>
        <location evidence="1">Mitochondrion inner membrane</location>
        <topology evidence="1">Multi-pass membrane protein</topology>
    </subcellularLocation>
</comment>
<dbReference type="InterPro" id="IPR023395">
    <property type="entry name" value="MCP_dom_sf"/>
</dbReference>
<keyword evidence="7" id="KW-1133">Transmembrane helix</keyword>
<proteinExistence type="inferred from homology"/>
<keyword evidence="5" id="KW-0677">Repeat</keyword>
<evidence type="ECO:0000313" key="12">
    <source>
        <dbReference type="EMBL" id="KAB7505652.1"/>
    </source>
</evidence>
<evidence type="ECO:0000256" key="9">
    <source>
        <dbReference type="ARBA" id="ARBA00023136"/>
    </source>
</evidence>
<name>A0A5N5TGH7_9CRUS</name>
<evidence type="ECO:0000256" key="1">
    <source>
        <dbReference type="ARBA" id="ARBA00004448"/>
    </source>
</evidence>
<keyword evidence="9 10" id="KW-0472">Membrane</keyword>
<keyword evidence="13" id="KW-1185">Reference proteome</keyword>
<dbReference type="InterPro" id="IPR049562">
    <property type="entry name" value="SLC25A33/36-like"/>
</dbReference>
<evidence type="ECO:0000256" key="4">
    <source>
        <dbReference type="ARBA" id="ARBA00022692"/>
    </source>
</evidence>
<dbReference type="EMBL" id="SEYY01001158">
    <property type="protein sequence ID" value="KAB7505652.1"/>
    <property type="molecule type" value="Genomic_DNA"/>
</dbReference>
<keyword evidence="3 11" id="KW-0813">Transport</keyword>
<comment type="similarity">
    <text evidence="2 11">Belongs to the mitochondrial carrier (TC 2.A.29) family.</text>
</comment>
<evidence type="ECO:0000256" key="7">
    <source>
        <dbReference type="ARBA" id="ARBA00022989"/>
    </source>
</evidence>
<accession>A0A5N5TGH7</accession>
<reference evidence="12 13" key="1">
    <citation type="journal article" date="2019" name="PLoS Biol.">
        <title>Sex chromosomes control vertical transmission of feminizing Wolbachia symbionts in an isopod.</title>
        <authorList>
            <person name="Becking T."/>
            <person name="Chebbi M.A."/>
            <person name="Giraud I."/>
            <person name="Moumen B."/>
            <person name="Laverre T."/>
            <person name="Caubet Y."/>
            <person name="Peccoud J."/>
            <person name="Gilbert C."/>
            <person name="Cordaux R."/>
        </authorList>
    </citation>
    <scope>NUCLEOTIDE SEQUENCE [LARGE SCALE GENOMIC DNA]</scope>
    <source>
        <strain evidence="12">ANa2</strain>
        <tissue evidence="12">Whole body excluding digestive tract and cuticle</tissue>
    </source>
</reference>
<evidence type="ECO:0000256" key="8">
    <source>
        <dbReference type="ARBA" id="ARBA00023128"/>
    </source>
</evidence>
<evidence type="ECO:0000313" key="13">
    <source>
        <dbReference type="Proteomes" id="UP000326759"/>
    </source>
</evidence>
<dbReference type="PANTHER" id="PTHR45829:SF4">
    <property type="entry name" value="MITOCHONDRIAL CARRIER PROTEIN RIM2"/>
    <property type="match status" value="1"/>
</dbReference>
<evidence type="ECO:0000256" key="11">
    <source>
        <dbReference type="RuleBase" id="RU000488"/>
    </source>
</evidence>
<dbReference type="InterPro" id="IPR018108">
    <property type="entry name" value="MCP_transmembrane"/>
</dbReference>
<keyword evidence="4 10" id="KW-0812">Transmembrane</keyword>
<dbReference type="Proteomes" id="UP000326759">
    <property type="component" value="Unassembled WGS sequence"/>
</dbReference>
<dbReference type="PROSITE" id="PS50920">
    <property type="entry name" value="SOLCAR"/>
    <property type="match status" value="1"/>
</dbReference>
<dbReference type="AlphaFoldDB" id="A0A5N5TGH7"/>